<sequence>MRIVETVDIDAAPEAVWRVLTEFGEYASWNPFIVACASTLVPGDPIDMHVRLGPGEPREQREWITSYAAGAGFAYSMKPIPFGALRSHRSHEIVPLGDGRSRYTSRFEVHGWLAPLVVAMQGAALRRGFAGMTDGLRRRAETLAAGEG</sequence>
<dbReference type="Proteomes" id="UP000671914">
    <property type="component" value="Chromosome"/>
</dbReference>
<organism evidence="1 2">
    <name type="scientific">Agromyces archimandritae</name>
    <dbReference type="NCBI Taxonomy" id="2781962"/>
    <lineage>
        <taxon>Bacteria</taxon>
        <taxon>Bacillati</taxon>
        <taxon>Actinomycetota</taxon>
        <taxon>Actinomycetes</taxon>
        <taxon>Micrococcales</taxon>
        <taxon>Microbacteriaceae</taxon>
        <taxon>Agromyces</taxon>
    </lineage>
</organism>
<reference evidence="1" key="1">
    <citation type="submission" date="2021-03" db="EMBL/GenBank/DDBJ databases">
        <title>Agromyces archimandritus sp. nov., isolated from the cockroach Archimandrita tessellata.</title>
        <authorList>
            <person name="Guzman J."/>
            <person name="Ortuzar M."/>
            <person name="Poehlein A."/>
            <person name="Daniel R."/>
            <person name="Trujillo M."/>
            <person name="Vilcinskas A."/>
        </authorList>
    </citation>
    <scope>NUCLEOTIDE SEQUENCE</scope>
    <source>
        <strain evidence="1">G127AT</strain>
    </source>
</reference>
<dbReference type="SUPFAM" id="SSF55961">
    <property type="entry name" value="Bet v1-like"/>
    <property type="match status" value="1"/>
</dbReference>
<dbReference type="AlphaFoldDB" id="A0A975IPA1"/>
<dbReference type="CDD" id="cd07822">
    <property type="entry name" value="SRPBCC_4"/>
    <property type="match status" value="1"/>
</dbReference>
<dbReference type="Gene3D" id="3.30.530.20">
    <property type="match status" value="1"/>
</dbReference>
<name>A0A975IPA1_9MICO</name>
<dbReference type="EMBL" id="CP071696">
    <property type="protein sequence ID" value="QTX03771.1"/>
    <property type="molecule type" value="Genomic_DNA"/>
</dbReference>
<protein>
    <submittedName>
        <fullName evidence="1">SRPBCC domain-containing protein</fullName>
    </submittedName>
</protein>
<dbReference type="Pfam" id="PF10604">
    <property type="entry name" value="Polyketide_cyc2"/>
    <property type="match status" value="1"/>
</dbReference>
<gene>
    <name evidence="1" type="ORF">G127AT_10600</name>
</gene>
<evidence type="ECO:0000313" key="2">
    <source>
        <dbReference type="Proteomes" id="UP000671914"/>
    </source>
</evidence>
<proteinExistence type="predicted"/>
<evidence type="ECO:0000313" key="1">
    <source>
        <dbReference type="EMBL" id="QTX03771.1"/>
    </source>
</evidence>
<dbReference type="KEGG" id="aarc:G127AT_10600"/>
<dbReference type="RefSeq" id="WP_210896696.1">
    <property type="nucleotide sequence ID" value="NZ_CP071696.1"/>
</dbReference>
<keyword evidence="2" id="KW-1185">Reference proteome</keyword>
<dbReference type="InterPro" id="IPR019587">
    <property type="entry name" value="Polyketide_cyclase/dehydratase"/>
</dbReference>
<dbReference type="InterPro" id="IPR023393">
    <property type="entry name" value="START-like_dom_sf"/>
</dbReference>
<accession>A0A975IPA1</accession>